<reference evidence="2" key="1">
    <citation type="submission" date="2023-09" db="EMBL/GenBank/DDBJ databases">
        <title>Undibacterium sp. 20NA77.5 isolated from freshwater.</title>
        <authorList>
            <person name="Le V."/>
            <person name="Ko S.-R."/>
            <person name="Ahn C.-Y."/>
            <person name="Oh H.-M."/>
        </authorList>
    </citation>
    <scope>NUCLEOTIDE SEQUENCE</scope>
    <source>
        <strain evidence="2">20NA77.5</strain>
    </source>
</reference>
<evidence type="ECO:0000256" key="1">
    <source>
        <dbReference type="SAM" id="SignalP"/>
    </source>
</evidence>
<protein>
    <submittedName>
        <fullName evidence="2">Uncharacterized protein</fullName>
    </submittedName>
</protein>
<dbReference type="NCBIfam" id="NF047650">
    <property type="entry name" value="lipo_NMCC_0638"/>
    <property type="match status" value="1"/>
</dbReference>
<accession>A0ABY9RED7</accession>
<feature type="chain" id="PRO_5045898453" evidence="1">
    <location>
        <begin position="21"/>
        <end position="180"/>
    </location>
</feature>
<evidence type="ECO:0000313" key="2">
    <source>
        <dbReference type="EMBL" id="WMW79321.1"/>
    </source>
</evidence>
<name>A0ABY9RED7_9BURK</name>
<dbReference type="RefSeq" id="WP_309480820.1">
    <property type="nucleotide sequence ID" value="NZ_CP133720.1"/>
</dbReference>
<gene>
    <name evidence="2" type="ORF">RF679_11745</name>
</gene>
<proteinExistence type="predicted"/>
<keyword evidence="3" id="KW-1185">Reference proteome</keyword>
<organism evidence="2 3">
    <name type="scientific">Undibacterium cyanobacteriorum</name>
    <dbReference type="NCBI Taxonomy" id="3073561"/>
    <lineage>
        <taxon>Bacteria</taxon>
        <taxon>Pseudomonadati</taxon>
        <taxon>Pseudomonadota</taxon>
        <taxon>Betaproteobacteria</taxon>
        <taxon>Burkholderiales</taxon>
        <taxon>Oxalobacteraceae</taxon>
        <taxon>Undibacterium</taxon>
    </lineage>
</organism>
<dbReference type="EMBL" id="CP133720">
    <property type="protein sequence ID" value="WMW79321.1"/>
    <property type="molecule type" value="Genomic_DNA"/>
</dbReference>
<dbReference type="Proteomes" id="UP001181355">
    <property type="component" value="Chromosome"/>
</dbReference>
<sequence>MITRISFFIATICLSFQVSAQDSSKQADSYANIFATTCFKHLSKLEALESQLQSVPSLPPEKAQHFLAGRQGKAWPVPDKHGTFVLSIHTDKNFCAVYARRVSGPEAISRFQKLVATAPPPFIARQVEQTSYQTKLNGMASTLSYEWSLKGSERKMLFTLSTADSPTADIQGLVSAAIIR</sequence>
<evidence type="ECO:0000313" key="3">
    <source>
        <dbReference type="Proteomes" id="UP001181355"/>
    </source>
</evidence>
<keyword evidence="1" id="KW-0732">Signal</keyword>
<feature type="signal peptide" evidence="1">
    <location>
        <begin position="1"/>
        <end position="20"/>
    </location>
</feature>